<comment type="caution">
    <text evidence="1">The sequence shown here is derived from an EMBL/GenBank/DDBJ whole genome shotgun (WGS) entry which is preliminary data.</text>
</comment>
<evidence type="ECO:0000313" key="2">
    <source>
        <dbReference type="Proteomes" id="UP000886520"/>
    </source>
</evidence>
<dbReference type="EMBL" id="JABFUD020000003">
    <property type="protein sequence ID" value="KAI5081535.1"/>
    <property type="molecule type" value="Genomic_DNA"/>
</dbReference>
<evidence type="ECO:0000313" key="1">
    <source>
        <dbReference type="EMBL" id="KAI5081535.1"/>
    </source>
</evidence>
<protein>
    <submittedName>
        <fullName evidence="1">Uncharacterized protein</fullName>
    </submittedName>
</protein>
<dbReference type="AlphaFoldDB" id="A0A9D4ZQK6"/>
<proteinExistence type="predicted"/>
<gene>
    <name evidence="1" type="ORF">GOP47_0001278</name>
</gene>
<reference evidence="1" key="1">
    <citation type="submission" date="2021-01" db="EMBL/GenBank/DDBJ databases">
        <title>Adiantum capillus-veneris genome.</title>
        <authorList>
            <person name="Fang Y."/>
            <person name="Liao Q."/>
        </authorList>
    </citation>
    <scope>NUCLEOTIDE SEQUENCE</scope>
    <source>
        <strain evidence="1">H3</strain>
        <tissue evidence="1">Leaf</tissue>
    </source>
</reference>
<organism evidence="1 2">
    <name type="scientific">Adiantum capillus-veneris</name>
    <name type="common">Maidenhair fern</name>
    <dbReference type="NCBI Taxonomy" id="13818"/>
    <lineage>
        <taxon>Eukaryota</taxon>
        <taxon>Viridiplantae</taxon>
        <taxon>Streptophyta</taxon>
        <taxon>Embryophyta</taxon>
        <taxon>Tracheophyta</taxon>
        <taxon>Polypodiopsida</taxon>
        <taxon>Polypodiidae</taxon>
        <taxon>Polypodiales</taxon>
        <taxon>Pteridineae</taxon>
        <taxon>Pteridaceae</taxon>
        <taxon>Vittarioideae</taxon>
        <taxon>Adiantum</taxon>
    </lineage>
</organism>
<name>A0A9D4ZQK6_ADICA</name>
<accession>A0A9D4ZQK6</accession>
<dbReference type="Proteomes" id="UP000886520">
    <property type="component" value="Chromosome 2"/>
</dbReference>
<sequence>MSRHTGPQKAQDVVLGKVTLGETLVTRGLWEYMKREKSLLREKLKAFGTYSTSSKLGNIYEAFSVECLANLLRDKALAMLVSKKYLTKILAIYKEPIQLVHTGNFGLVQEMADVLTMLMWLEDVEAVF</sequence>
<keyword evidence="2" id="KW-1185">Reference proteome</keyword>